<keyword evidence="3" id="KW-1185">Reference proteome</keyword>
<gene>
    <name evidence="2" type="ORF">EK386_02360</name>
</gene>
<dbReference type="Gene3D" id="1.10.260.40">
    <property type="entry name" value="lambda repressor-like DNA-binding domains"/>
    <property type="match status" value="1"/>
</dbReference>
<reference evidence="2 3" key="1">
    <citation type="submission" date="2018-12" db="EMBL/GenBank/DDBJ databases">
        <title>Lysinibacillus antri sp. nov., isolated from a cave soil.</title>
        <authorList>
            <person name="Narsing Rao M.P."/>
            <person name="Zhang H."/>
            <person name="Dong Z.-Y."/>
            <person name="Niu X.-K."/>
            <person name="Zhang K."/>
            <person name="Fang B.-Z."/>
            <person name="Kang Y.-Q."/>
            <person name="Xiao M."/>
            <person name="Li W.-J."/>
        </authorList>
    </citation>
    <scope>NUCLEOTIDE SEQUENCE [LARGE SCALE GENOMIC DNA]</scope>
    <source>
        <strain evidence="2 3">SYSU K30002</strain>
    </source>
</reference>
<dbReference type="CDD" id="cd00093">
    <property type="entry name" value="HTH_XRE"/>
    <property type="match status" value="1"/>
</dbReference>
<comment type="caution">
    <text evidence="2">The sequence shown here is derived from an EMBL/GenBank/DDBJ whole genome shotgun (WGS) entry which is preliminary data.</text>
</comment>
<name>A0A3S0R8L9_9BACI</name>
<dbReference type="PROSITE" id="PS50943">
    <property type="entry name" value="HTH_CROC1"/>
    <property type="match status" value="1"/>
</dbReference>
<dbReference type="SMART" id="SM00530">
    <property type="entry name" value="HTH_XRE"/>
    <property type="match status" value="1"/>
</dbReference>
<dbReference type="SUPFAM" id="SSF47413">
    <property type="entry name" value="lambda repressor-like DNA-binding domains"/>
    <property type="match status" value="1"/>
</dbReference>
<proteinExistence type="predicted"/>
<feature type="domain" description="HTH cro/C1-type" evidence="1">
    <location>
        <begin position="14"/>
        <end position="65"/>
    </location>
</feature>
<evidence type="ECO:0000313" key="3">
    <source>
        <dbReference type="Proteomes" id="UP000287910"/>
    </source>
</evidence>
<dbReference type="AlphaFoldDB" id="A0A3S0R8L9"/>
<evidence type="ECO:0000259" key="1">
    <source>
        <dbReference type="PROSITE" id="PS50943"/>
    </source>
</evidence>
<sequence length="172" mass="19641">MERVRKVTQVGAVLKELRGEQTQQQFAFEMGVVRETVSKYETGRSHVPQDISRKITKEYDNPKFAITVRNEYTGTGPRWLDGPNVDLHRSSVKEKTIEELQEALEAIAKIRLANPLKLFDFQHVEEMLLEAAEAITALDHFIAVICTETKISYTGLWDKHYKELASAGYTTI</sequence>
<organism evidence="2 3">
    <name type="scientific">Lysinibacillus antri</name>
    <dbReference type="NCBI Taxonomy" id="2498145"/>
    <lineage>
        <taxon>Bacteria</taxon>
        <taxon>Bacillati</taxon>
        <taxon>Bacillota</taxon>
        <taxon>Bacilli</taxon>
        <taxon>Bacillales</taxon>
        <taxon>Bacillaceae</taxon>
        <taxon>Lysinibacillus</taxon>
    </lineage>
</organism>
<dbReference type="InterPro" id="IPR001387">
    <property type="entry name" value="Cro/C1-type_HTH"/>
</dbReference>
<evidence type="ECO:0000313" key="2">
    <source>
        <dbReference type="EMBL" id="RUL56580.1"/>
    </source>
</evidence>
<protein>
    <submittedName>
        <fullName evidence="2">XRE family transcriptional regulator</fullName>
    </submittedName>
</protein>
<dbReference type="GO" id="GO:0003677">
    <property type="term" value="F:DNA binding"/>
    <property type="evidence" value="ECO:0007669"/>
    <property type="project" value="InterPro"/>
</dbReference>
<accession>A0A3S0R8L9</accession>
<dbReference type="Proteomes" id="UP000287910">
    <property type="component" value="Unassembled WGS sequence"/>
</dbReference>
<dbReference type="EMBL" id="RYYR01000002">
    <property type="protein sequence ID" value="RUL56580.1"/>
    <property type="molecule type" value="Genomic_DNA"/>
</dbReference>
<dbReference type="InterPro" id="IPR010982">
    <property type="entry name" value="Lambda_DNA-bd_dom_sf"/>
</dbReference>
<dbReference type="Pfam" id="PF01381">
    <property type="entry name" value="HTH_3"/>
    <property type="match status" value="1"/>
</dbReference>